<evidence type="ECO:0000256" key="3">
    <source>
        <dbReference type="ARBA" id="ARBA00022475"/>
    </source>
</evidence>
<feature type="transmembrane region" description="Helical" evidence="7">
    <location>
        <begin position="115"/>
        <end position="137"/>
    </location>
</feature>
<accession>A0A4R5KSY7</accession>
<keyword evidence="10" id="KW-1185">Reference proteome</keyword>
<evidence type="ECO:0000259" key="8">
    <source>
        <dbReference type="PROSITE" id="PS50928"/>
    </source>
</evidence>
<dbReference type="Proteomes" id="UP000295636">
    <property type="component" value="Unassembled WGS sequence"/>
</dbReference>
<evidence type="ECO:0000256" key="2">
    <source>
        <dbReference type="ARBA" id="ARBA00022448"/>
    </source>
</evidence>
<dbReference type="InterPro" id="IPR000515">
    <property type="entry name" value="MetI-like"/>
</dbReference>
<evidence type="ECO:0000256" key="7">
    <source>
        <dbReference type="RuleBase" id="RU363032"/>
    </source>
</evidence>
<dbReference type="PANTHER" id="PTHR43744">
    <property type="entry name" value="ABC TRANSPORTER PERMEASE PROTEIN MG189-RELATED-RELATED"/>
    <property type="match status" value="1"/>
</dbReference>
<evidence type="ECO:0000256" key="5">
    <source>
        <dbReference type="ARBA" id="ARBA00022989"/>
    </source>
</evidence>
<dbReference type="GO" id="GO:0055085">
    <property type="term" value="P:transmembrane transport"/>
    <property type="evidence" value="ECO:0007669"/>
    <property type="project" value="InterPro"/>
</dbReference>
<keyword evidence="3" id="KW-1003">Cell membrane</keyword>
<feature type="domain" description="ABC transmembrane type-1" evidence="8">
    <location>
        <begin position="78"/>
        <end position="270"/>
    </location>
</feature>
<dbReference type="EMBL" id="SMRT01000003">
    <property type="protein sequence ID" value="TDF98746.1"/>
    <property type="molecule type" value="Genomic_DNA"/>
</dbReference>
<protein>
    <submittedName>
        <fullName evidence="9">Carbohydrate ABC transporter permease</fullName>
    </submittedName>
</protein>
<feature type="transmembrane region" description="Helical" evidence="7">
    <location>
        <begin position="190"/>
        <end position="213"/>
    </location>
</feature>
<evidence type="ECO:0000256" key="1">
    <source>
        <dbReference type="ARBA" id="ARBA00004651"/>
    </source>
</evidence>
<feature type="transmembrane region" description="Helical" evidence="7">
    <location>
        <begin position="249"/>
        <end position="270"/>
    </location>
</feature>
<dbReference type="InterPro" id="IPR035906">
    <property type="entry name" value="MetI-like_sf"/>
</dbReference>
<keyword evidence="4 7" id="KW-0812">Transmembrane</keyword>
<comment type="subcellular location">
    <subcellularLocation>
        <location evidence="1 7">Cell membrane</location>
        <topology evidence="1 7">Multi-pass membrane protein</topology>
    </subcellularLocation>
</comment>
<keyword evidence="5 7" id="KW-1133">Transmembrane helix</keyword>
<gene>
    <name evidence="9" type="ORF">E1757_09455</name>
</gene>
<dbReference type="CDD" id="cd06261">
    <property type="entry name" value="TM_PBP2"/>
    <property type="match status" value="1"/>
</dbReference>
<dbReference type="PROSITE" id="PS50928">
    <property type="entry name" value="ABC_TM1"/>
    <property type="match status" value="1"/>
</dbReference>
<evidence type="ECO:0000313" key="9">
    <source>
        <dbReference type="EMBL" id="TDF98746.1"/>
    </source>
</evidence>
<comment type="similarity">
    <text evidence="7">Belongs to the binding-protein-dependent transport system permease family.</text>
</comment>
<keyword evidence="2 7" id="KW-0813">Transport</keyword>
<feature type="transmembrane region" description="Helical" evidence="7">
    <location>
        <begin position="149"/>
        <end position="169"/>
    </location>
</feature>
<feature type="transmembrane region" description="Helical" evidence="7">
    <location>
        <begin position="20"/>
        <end position="40"/>
    </location>
</feature>
<feature type="transmembrane region" description="Helical" evidence="7">
    <location>
        <begin position="82"/>
        <end position="103"/>
    </location>
</feature>
<reference evidence="9 10" key="1">
    <citation type="submission" date="2019-03" db="EMBL/GenBank/DDBJ databases">
        <title>This is whole genome sequence of Paenibacillus sp MS74 strain.</title>
        <authorList>
            <person name="Trinh H.N."/>
        </authorList>
    </citation>
    <scope>NUCLEOTIDE SEQUENCE [LARGE SCALE GENOMIC DNA]</scope>
    <source>
        <strain evidence="9 10">MS74</strain>
    </source>
</reference>
<sequence>MNNQTNQVVSGRSSIGRHLLNIAISLIMLYPMIWMLFSSFKLPQNILMDRGLWSETFTLANYIYGWKGLGSNTFALFFQNSFIVSGFSIVGNLLSCSMAAYAFARLDFRLKAVLFGLMLMTIMLPHHVTIIPQYVIFNKLDWINTYLPLIVPKFTAAEGFFVFLMIQFIRNIPKELDKAAIVDGCGPIQIYWRLVLPLALPALVTTAIFTFIWTWNDFFSQILYINDSHKFTVSLGLRTFLDSSGESNFGALFAMSVLSLVPVFTVFIFLQKFLIEGLTSGGVKG</sequence>
<dbReference type="SUPFAM" id="SSF161098">
    <property type="entry name" value="MetI-like"/>
    <property type="match status" value="1"/>
</dbReference>
<dbReference type="PANTHER" id="PTHR43744:SF6">
    <property type="entry name" value="ABC TRANSPORTER PERMEASE PROTEIN YESQ-RELATED"/>
    <property type="match status" value="1"/>
</dbReference>
<dbReference type="Gene3D" id="1.10.3720.10">
    <property type="entry name" value="MetI-like"/>
    <property type="match status" value="1"/>
</dbReference>
<name>A0A4R5KSY7_9BACL</name>
<proteinExistence type="inferred from homology"/>
<organism evidence="9 10">
    <name type="scientific">Paenibacillus piri</name>
    <dbReference type="NCBI Taxonomy" id="2547395"/>
    <lineage>
        <taxon>Bacteria</taxon>
        <taxon>Bacillati</taxon>
        <taxon>Bacillota</taxon>
        <taxon>Bacilli</taxon>
        <taxon>Bacillales</taxon>
        <taxon>Paenibacillaceae</taxon>
        <taxon>Paenibacillus</taxon>
    </lineage>
</organism>
<evidence type="ECO:0000256" key="6">
    <source>
        <dbReference type="ARBA" id="ARBA00023136"/>
    </source>
</evidence>
<dbReference type="RefSeq" id="WP_133227095.1">
    <property type="nucleotide sequence ID" value="NZ_SMRT01000003.1"/>
</dbReference>
<dbReference type="AlphaFoldDB" id="A0A4R5KSY7"/>
<dbReference type="GO" id="GO:0005886">
    <property type="term" value="C:plasma membrane"/>
    <property type="evidence" value="ECO:0007669"/>
    <property type="project" value="UniProtKB-SubCell"/>
</dbReference>
<evidence type="ECO:0000313" key="10">
    <source>
        <dbReference type="Proteomes" id="UP000295636"/>
    </source>
</evidence>
<dbReference type="OrthoDB" id="9771544at2"/>
<keyword evidence="6 7" id="KW-0472">Membrane</keyword>
<evidence type="ECO:0000256" key="4">
    <source>
        <dbReference type="ARBA" id="ARBA00022692"/>
    </source>
</evidence>
<comment type="caution">
    <text evidence="9">The sequence shown here is derived from an EMBL/GenBank/DDBJ whole genome shotgun (WGS) entry which is preliminary data.</text>
</comment>
<dbReference type="Pfam" id="PF00528">
    <property type="entry name" value="BPD_transp_1"/>
    <property type="match status" value="1"/>
</dbReference>